<accession>Q9RC24</accession>
<evidence type="ECO:0000313" key="6">
    <source>
        <dbReference type="EMBL" id="CAB60259.1"/>
    </source>
</evidence>
<dbReference type="SMART" id="SM00862">
    <property type="entry name" value="Trans_reg_C"/>
    <property type="match status" value="1"/>
</dbReference>
<dbReference type="AlphaFoldDB" id="Q9RC24"/>
<dbReference type="InterPro" id="IPR036388">
    <property type="entry name" value="WH-like_DNA-bd_sf"/>
</dbReference>
<reference evidence="6" key="2">
    <citation type="journal article" date="2011" name="PLoS ONE">
        <title>Expression of the Lantibiotic Mersacidin in Bacillus amyloliquefaciens FZB42.</title>
        <authorList>
            <person name="Herzner A.M."/>
            <person name="Dischinger J."/>
            <person name="Szekat C."/>
            <person name="Josten M."/>
            <person name="Schmitz S."/>
            <person name="Yakeleba A."/>
            <person name="Reinartz R."/>
            <person name="Jansen A."/>
            <person name="Sahl H.G."/>
            <person name="Piel J."/>
            <person name="Bierbaum G."/>
        </authorList>
    </citation>
    <scope>NUCLEOTIDE SEQUENCE</scope>
</reference>
<dbReference type="InterPro" id="IPR016032">
    <property type="entry name" value="Sig_transdc_resp-reg_C-effctor"/>
</dbReference>
<reference evidence="6" key="3">
    <citation type="submission" date="2011-03" db="EMBL/GenBank/DDBJ databases">
        <authorList>
            <person name="Bierbaum G."/>
        </authorList>
    </citation>
    <scope>NUCLEOTIDE SEQUENCE</scope>
</reference>
<gene>
    <name evidence="6" type="primary">mrsR1</name>
</gene>
<protein>
    <submittedName>
        <fullName evidence="6">MrsR1 protein</fullName>
    </submittedName>
</protein>
<dbReference type="InterPro" id="IPR001867">
    <property type="entry name" value="OmpR/PhoB-type_DNA-bd"/>
</dbReference>
<dbReference type="GO" id="GO:0006355">
    <property type="term" value="P:regulation of DNA-templated transcription"/>
    <property type="evidence" value="ECO:0007669"/>
    <property type="project" value="InterPro"/>
</dbReference>
<evidence type="ECO:0000256" key="3">
    <source>
        <dbReference type="ARBA" id="ARBA00023163"/>
    </source>
</evidence>
<proteinExistence type="predicted"/>
<feature type="DNA-binding region" description="OmpR/PhoB-type" evidence="4">
    <location>
        <begin position="101"/>
        <end position="197"/>
    </location>
</feature>
<dbReference type="CDD" id="cd00383">
    <property type="entry name" value="trans_reg_C"/>
    <property type="match status" value="1"/>
</dbReference>
<name>Q9RC24_BACSY</name>
<dbReference type="GO" id="GO:0003677">
    <property type="term" value="F:DNA binding"/>
    <property type="evidence" value="ECO:0007669"/>
    <property type="project" value="UniProtKB-UniRule"/>
</dbReference>
<reference evidence="6" key="1">
    <citation type="journal article" date="2000" name="Appl. Environ. Microbiol.">
        <title>Biosynthesis of the lantibiotic mersacidin: organization of a type B lantibiotic gene cluster.</title>
        <authorList>
            <person name="Altena K."/>
            <person name="Guder A."/>
            <person name="Cramer C."/>
            <person name="Bierbaum G."/>
        </authorList>
    </citation>
    <scope>NUCLEOTIDE SEQUENCE</scope>
</reference>
<keyword evidence="3" id="KW-0804">Transcription</keyword>
<keyword evidence="2 4" id="KW-0238">DNA-binding</keyword>
<evidence type="ECO:0000259" key="5">
    <source>
        <dbReference type="PROSITE" id="PS51755"/>
    </source>
</evidence>
<feature type="domain" description="OmpR/PhoB-type" evidence="5">
    <location>
        <begin position="101"/>
        <end position="197"/>
    </location>
</feature>
<evidence type="ECO:0000256" key="1">
    <source>
        <dbReference type="ARBA" id="ARBA00023015"/>
    </source>
</evidence>
<dbReference type="EMBL" id="AJ250862">
    <property type="protein sequence ID" value="CAB60259.1"/>
    <property type="molecule type" value="Genomic_DNA"/>
</dbReference>
<organism evidence="6">
    <name type="scientific">Bacillus sp. (strain HIL-Y85/54728)</name>
    <dbReference type="NCBI Taxonomy" id="69002"/>
    <lineage>
        <taxon>Bacteria</taxon>
        <taxon>Bacillati</taxon>
        <taxon>Bacillota</taxon>
        <taxon>Bacilli</taxon>
        <taxon>Bacillales</taxon>
        <taxon>Bacillaceae</taxon>
        <taxon>Bacillus</taxon>
    </lineage>
</organism>
<keyword evidence="1" id="KW-0805">Transcription regulation</keyword>
<evidence type="ECO:0000256" key="4">
    <source>
        <dbReference type="PROSITE-ProRule" id="PRU01091"/>
    </source>
</evidence>
<sequence length="213" mass="24189">MGKTLVCSENSYFQAYMNHLLTPDSNEIINVNTLDELKQIISKENFSSVIIDTCHPNDLVLQLIKSISCPVIILNSLETNVSDYNPGPILNQINNVSTLKHNVFQLSFTTFFDVGKHCIWKKNEYIPLAIQEFKILYLLYLNSNKIVCSEELIEYADLTGRSSLYVHISSLREKVEDNPGDPKILQTKFGKGYLLSDSTYICLEKKADSKNVV</sequence>
<evidence type="ECO:0000256" key="2">
    <source>
        <dbReference type="ARBA" id="ARBA00023125"/>
    </source>
</evidence>
<dbReference type="SUPFAM" id="SSF46894">
    <property type="entry name" value="C-terminal effector domain of the bipartite response regulators"/>
    <property type="match status" value="1"/>
</dbReference>
<dbReference type="GO" id="GO:0000160">
    <property type="term" value="P:phosphorelay signal transduction system"/>
    <property type="evidence" value="ECO:0007669"/>
    <property type="project" value="InterPro"/>
</dbReference>
<dbReference type="Pfam" id="PF00486">
    <property type="entry name" value="Trans_reg_C"/>
    <property type="match status" value="1"/>
</dbReference>
<dbReference type="PROSITE" id="PS51755">
    <property type="entry name" value="OMPR_PHOB"/>
    <property type="match status" value="1"/>
</dbReference>
<dbReference type="Gene3D" id="1.10.10.10">
    <property type="entry name" value="Winged helix-like DNA-binding domain superfamily/Winged helix DNA-binding domain"/>
    <property type="match status" value="1"/>
</dbReference>